<feature type="compositionally biased region" description="Basic and acidic residues" evidence="1">
    <location>
        <begin position="8"/>
        <end position="22"/>
    </location>
</feature>
<proteinExistence type="predicted"/>
<feature type="region of interest" description="Disordered" evidence="1">
    <location>
        <begin position="1"/>
        <end position="152"/>
    </location>
</feature>
<accession>A0A8B7XUA8</accession>
<dbReference type="AlphaFoldDB" id="A0A8B7XUA8"/>
<evidence type="ECO:0000256" key="1">
    <source>
        <dbReference type="SAM" id="MobiDB-lite"/>
    </source>
</evidence>
<feature type="compositionally biased region" description="Basic and acidic residues" evidence="1">
    <location>
        <begin position="75"/>
        <end position="85"/>
    </location>
</feature>
<reference evidence="3" key="1">
    <citation type="submission" date="2025-08" db="UniProtKB">
        <authorList>
            <consortium name="RefSeq"/>
        </authorList>
    </citation>
    <scope>IDENTIFICATION</scope>
</reference>
<gene>
    <name evidence="3" type="primary">LOC110975883</name>
</gene>
<feature type="compositionally biased region" description="Basic and acidic residues" evidence="1">
    <location>
        <begin position="32"/>
        <end position="54"/>
    </location>
</feature>
<dbReference type="KEGG" id="aplc:110975883"/>
<feature type="compositionally biased region" description="Polar residues" evidence="1">
    <location>
        <begin position="104"/>
        <end position="113"/>
    </location>
</feature>
<organism evidence="2 3">
    <name type="scientific">Acanthaster planci</name>
    <name type="common">Crown-of-thorns starfish</name>
    <dbReference type="NCBI Taxonomy" id="133434"/>
    <lineage>
        <taxon>Eukaryota</taxon>
        <taxon>Metazoa</taxon>
        <taxon>Echinodermata</taxon>
        <taxon>Eleutherozoa</taxon>
        <taxon>Asterozoa</taxon>
        <taxon>Asteroidea</taxon>
        <taxon>Valvatacea</taxon>
        <taxon>Valvatida</taxon>
        <taxon>Acanthasteridae</taxon>
        <taxon>Acanthaster</taxon>
    </lineage>
</organism>
<keyword evidence="2" id="KW-1185">Reference proteome</keyword>
<dbReference type="RefSeq" id="XP_022084434.1">
    <property type="nucleotide sequence ID" value="XM_022228742.1"/>
</dbReference>
<name>A0A8B7XUA8_ACAPL</name>
<feature type="region of interest" description="Disordered" evidence="1">
    <location>
        <begin position="164"/>
        <end position="193"/>
    </location>
</feature>
<protein>
    <submittedName>
        <fullName evidence="3">Uncharacterized protein LOC110975883</fullName>
    </submittedName>
</protein>
<feature type="compositionally biased region" description="Polar residues" evidence="1">
    <location>
        <begin position="432"/>
        <end position="457"/>
    </location>
</feature>
<dbReference type="OMA" id="IREDIRW"/>
<evidence type="ECO:0000313" key="2">
    <source>
        <dbReference type="Proteomes" id="UP000694845"/>
    </source>
</evidence>
<feature type="region of interest" description="Disordered" evidence="1">
    <location>
        <begin position="393"/>
        <end position="457"/>
    </location>
</feature>
<dbReference type="Proteomes" id="UP000694845">
    <property type="component" value="Unplaced"/>
</dbReference>
<evidence type="ECO:0000313" key="3">
    <source>
        <dbReference type="RefSeq" id="XP_022084434.1"/>
    </source>
</evidence>
<sequence length="662" mass="72902">METDKDDEERNSLDVDKVEFQEGQKGNQSENKANDEAKAKRGDLRSEVSEKGQTMDHQNGGDVTGSDDPQMTEQVDEREKITNKGEDDEVSGEELSGGADQEQKMQTSQQDCSETSRCDKSVRNRSRSKIKRPNDRNDKLTTGADKGSSKQTQAIIVDVSIPRVTHTPQTREGRAGGSAWSEGTGNNGSRQGGGVCKSVDFSVPVGMDEVDAELARVVGVMAEEQSLFDPHEYGRGATTNTPVTVMTDYAESQIQGQGITTPSRENIYQHALSIMKKRCQSSRTVMSNAHSSYYRPRTPEKVIEENGATFPNFSLPTVVANMDKPPMVQTSNCVFYVTQSRQHPIAPVKTWKGYEGNLYFQPMVCKKADLTPSTTPRENALNKATRRAYSTPILQGKTGDNQMTHLPQLPKAEGSAGDDATRSAPSVVGSRSVYSQSATAPKLSSRNNGTAKSQTSTARQMALLDKQAVLGRMDSNIREDIRWISGSEAMGTLHLGELRLMPRSTAHFYDNAGKHHRLRIQRGLVSHRLAAHNQSLPTLLGVHGGRLNDGADGVAKTEHLQSQYHASNVSQSSDDYDRHLCSPNLYGGYSGPFSSIEQLRRDSASSHRRADSSLSPDMILKDDSLHSLASVYKNPRNVPLYSSKEVLFRNREALFLTRPTYR</sequence>
<dbReference type="GeneID" id="110975883"/>
<dbReference type="OrthoDB" id="10032693at2759"/>